<dbReference type="PANTHER" id="PTHR43762">
    <property type="entry name" value="L-GULONOLACTONE OXIDASE"/>
    <property type="match status" value="1"/>
</dbReference>
<name>A0ABP8XE06_9ACTN</name>
<dbReference type="InterPro" id="IPR016171">
    <property type="entry name" value="Vanillyl_alc_oxidase_C-sub2"/>
</dbReference>
<keyword evidence="4" id="KW-1185">Reference proteome</keyword>
<evidence type="ECO:0000313" key="3">
    <source>
        <dbReference type="EMBL" id="GAA4704908.1"/>
    </source>
</evidence>
<dbReference type="Gene3D" id="3.30.70.2520">
    <property type="match status" value="1"/>
</dbReference>
<proteinExistence type="predicted"/>
<dbReference type="Gene3D" id="3.30.465.10">
    <property type="match status" value="1"/>
</dbReference>
<gene>
    <name evidence="3" type="primary">aldO</name>
    <name evidence="3" type="ORF">GCM10023349_23190</name>
</gene>
<dbReference type="EMBL" id="BAABKM010000002">
    <property type="protein sequence ID" value="GAA4704908.1"/>
    <property type="molecule type" value="Genomic_DNA"/>
</dbReference>
<dbReference type="InterPro" id="IPR016167">
    <property type="entry name" value="FAD-bd_PCMH_sub1"/>
</dbReference>
<reference evidence="4" key="1">
    <citation type="journal article" date="2019" name="Int. J. Syst. Evol. Microbiol.">
        <title>The Global Catalogue of Microorganisms (GCM) 10K type strain sequencing project: providing services to taxonomists for standard genome sequencing and annotation.</title>
        <authorList>
            <consortium name="The Broad Institute Genomics Platform"/>
            <consortium name="The Broad Institute Genome Sequencing Center for Infectious Disease"/>
            <person name="Wu L."/>
            <person name="Ma J."/>
        </authorList>
    </citation>
    <scope>NUCLEOTIDE SEQUENCE [LARGE SCALE GENOMIC DNA]</scope>
    <source>
        <strain evidence="4">JCM 18531</strain>
    </source>
</reference>
<dbReference type="Gene3D" id="3.30.43.10">
    <property type="entry name" value="Uridine Diphospho-n-acetylenolpyruvylglucosamine Reductase, domain 2"/>
    <property type="match status" value="1"/>
</dbReference>
<dbReference type="Gene3D" id="3.30.70.2530">
    <property type="match status" value="1"/>
</dbReference>
<dbReference type="PIRSF" id="PIRSF000136">
    <property type="entry name" value="LGO_GLO"/>
    <property type="match status" value="1"/>
</dbReference>
<dbReference type="Pfam" id="PF04030">
    <property type="entry name" value="ALO"/>
    <property type="match status" value="1"/>
</dbReference>
<dbReference type="SUPFAM" id="SSF56176">
    <property type="entry name" value="FAD-binding/transporter-associated domain-like"/>
    <property type="match status" value="1"/>
</dbReference>
<dbReference type="InterPro" id="IPR007173">
    <property type="entry name" value="ALO_C"/>
</dbReference>
<protein>
    <submittedName>
        <fullName evidence="3">Alditol oxidase</fullName>
    </submittedName>
</protein>
<dbReference type="PANTHER" id="PTHR43762:SF1">
    <property type="entry name" value="D-ARABINONO-1,4-LACTONE OXIDASE"/>
    <property type="match status" value="1"/>
</dbReference>
<sequence>MLRNWAGNHTYVAERVHHPTSVDELSEIVARSDRVRALGTRHAFTDLADSIGDLVSTQDLGQDIDIDAVRRVVRVSGGVSYGVLAGRLAEAGWALATMASLPHISVAGAIATGTHGSGDRTGSLAAAVAALEMVGADGELRTVSRGEPDFDGSVVSLGALGVTTHVTLDIEPSYDVRQDLYTDLPWDVAVEHLDAITASAYSVSLFTDWLSGTVQQVWLKSRGTVPPADLFGSAPAAATLHMLAGADVEAVTRQGGVSGSWHQRLPHFRLEFTPSRGEELQSEYLVPRPQAPAAIERLRALAPSYAALLQVAEIRTIAADSLWLSGAYDQDVVAFHFTWLRDVSGVYAALPAIEEALLPLGGRPHWGKCFAASADLLRPLYPRFDDFRDLVSGVDPSRKFQNAFLERCLELGA</sequence>
<organism evidence="3 4">
    <name type="scientific">Nocardioides conyzicola</name>
    <dbReference type="NCBI Taxonomy" id="1651781"/>
    <lineage>
        <taxon>Bacteria</taxon>
        <taxon>Bacillati</taxon>
        <taxon>Actinomycetota</taxon>
        <taxon>Actinomycetes</taxon>
        <taxon>Propionibacteriales</taxon>
        <taxon>Nocardioidaceae</taxon>
        <taxon>Nocardioides</taxon>
    </lineage>
</organism>
<evidence type="ECO:0000313" key="4">
    <source>
        <dbReference type="Proteomes" id="UP001499974"/>
    </source>
</evidence>
<accession>A0ABP8XE06</accession>
<dbReference type="Pfam" id="PF01565">
    <property type="entry name" value="FAD_binding_4"/>
    <property type="match status" value="1"/>
</dbReference>
<dbReference type="Gene3D" id="1.10.45.10">
    <property type="entry name" value="Vanillyl-alcohol Oxidase, Chain A, domain 4"/>
    <property type="match status" value="1"/>
</dbReference>
<dbReference type="InterPro" id="IPR010031">
    <property type="entry name" value="FAD_lactone_oxidase-like"/>
</dbReference>
<keyword evidence="1" id="KW-0560">Oxidoreductase</keyword>
<dbReference type="Proteomes" id="UP001499974">
    <property type="component" value="Unassembled WGS sequence"/>
</dbReference>
<evidence type="ECO:0000259" key="2">
    <source>
        <dbReference type="PROSITE" id="PS51387"/>
    </source>
</evidence>
<feature type="domain" description="FAD-binding PCMH-type" evidence="2">
    <location>
        <begin position="9"/>
        <end position="173"/>
    </location>
</feature>
<dbReference type="InterPro" id="IPR006094">
    <property type="entry name" value="Oxid_FAD_bind_N"/>
</dbReference>
<dbReference type="InterPro" id="IPR016166">
    <property type="entry name" value="FAD-bd_PCMH"/>
</dbReference>
<dbReference type="PROSITE" id="PS51387">
    <property type="entry name" value="FAD_PCMH"/>
    <property type="match status" value="1"/>
</dbReference>
<dbReference type="InterPro" id="IPR016169">
    <property type="entry name" value="FAD-bd_PCMH_sub2"/>
</dbReference>
<dbReference type="InterPro" id="IPR036318">
    <property type="entry name" value="FAD-bd_PCMH-like_sf"/>
</dbReference>
<evidence type="ECO:0000256" key="1">
    <source>
        <dbReference type="ARBA" id="ARBA00023002"/>
    </source>
</evidence>
<comment type="caution">
    <text evidence="3">The sequence shown here is derived from an EMBL/GenBank/DDBJ whole genome shotgun (WGS) entry which is preliminary data.</text>
</comment>
<dbReference type="RefSeq" id="WP_345521423.1">
    <property type="nucleotide sequence ID" value="NZ_BAABKM010000002.1"/>
</dbReference>